<dbReference type="OrthoDB" id="9804785at2"/>
<dbReference type="STRING" id="1216006.VA7868_02567"/>
<dbReference type="Gene3D" id="3.30.450.90">
    <property type="match status" value="1"/>
</dbReference>
<reference evidence="5 6" key="1">
    <citation type="submission" date="2016-11" db="EMBL/GenBank/DDBJ databases">
        <authorList>
            <person name="Jaros S."/>
            <person name="Januszkiewicz K."/>
            <person name="Wedrychowicz H."/>
        </authorList>
    </citation>
    <scope>NUCLEOTIDE SEQUENCE [LARGE SCALE GENOMIC DNA]</scope>
    <source>
        <strain evidence="5 6">CECT 7868</strain>
    </source>
</reference>
<evidence type="ECO:0000259" key="4">
    <source>
        <dbReference type="PROSITE" id="PS00662"/>
    </source>
</evidence>
<comment type="similarity">
    <text evidence="1">Belongs to the GSP E family.</text>
</comment>
<dbReference type="Pfam" id="PF00437">
    <property type="entry name" value="T2SSE"/>
    <property type="match status" value="1"/>
</dbReference>
<organism evidence="5 6">
    <name type="scientific">Vibrio aerogenes CECT 7868</name>
    <dbReference type="NCBI Taxonomy" id="1216006"/>
    <lineage>
        <taxon>Bacteria</taxon>
        <taxon>Pseudomonadati</taxon>
        <taxon>Pseudomonadota</taxon>
        <taxon>Gammaproteobacteria</taxon>
        <taxon>Vibrionales</taxon>
        <taxon>Vibrionaceae</taxon>
        <taxon>Vibrio</taxon>
    </lineage>
</organism>
<dbReference type="Proteomes" id="UP000184608">
    <property type="component" value="Unassembled WGS sequence"/>
</dbReference>
<keyword evidence="6" id="KW-1185">Reference proteome</keyword>
<accession>A0A1M5ZCS6</accession>
<protein>
    <submittedName>
        <fullName evidence="5">Putative type II secretion system protein E</fullName>
    </submittedName>
</protein>
<dbReference type="GO" id="GO:0016887">
    <property type="term" value="F:ATP hydrolysis activity"/>
    <property type="evidence" value="ECO:0007669"/>
    <property type="project" value="TreeGrafter"/>
</dbReference>
<dbReference type="InterPro" id="IPR001482">
    <property type="entry name" value="T2SS/T4SS_dom"/>
</dbReference>
<dbReference type="CDD" id="cd01129">
    <property type="entry name" value="PulE-GspE-like"/>
    <property type="match status" value="1"/>
</dbReference>
<dbReference type="SUPFAM" id="SSF52540">
    <property type="entry name" value="P-loop containing nucleoside triphosphate hydrolases"/>
    <property type="match status" value="1"/>
</dbReference>
<dbReference type="Gene3D" id="3.40.50.300">
    <property type="entry name" value="P-loop containing nucleotide triphosphate hydrolases"/>
    <property type="match status" value="1"/>
</dbReference>
<dbReference type="GO" id="GO:0005886">
    <property type="term" value="C:plasma membrane"/>
    <property type="evidence" value="ECO:0007669"/>
    <property type="project" value="TreeGrafter"/>
</dbReference>
<dbReference type="PROSITE" id="PS00662">
    <property type="entry name" value="T2SP_E"/>
    <property type="match status" value="1"/>
</dbReference>
<keyword evidence="3" id="KW-0067">ATP-binding</keyword>
<dbReference type="RefSeq" id="WP_073604224.1">
    <property type="nucleotide sequence ID" value="NZ_FQXZ01000027.1"/>
</dbReference>
<dbReference type="InterPro" id="IPR037257">
    <property type="entry name" value="T2SS_E_N_sf"/>
</dbReference>
<sequence>MRLGELLKQKLLITDEDIEQILQLQENASIGERARFGELCISNGLCSEQDVLMALSEQLDLPLLSDVIEEHCDGDLPSNELALKLFPSEWWQRQQAYPLYQNNQQEVFVAQADIWDDFIFETILREHHLKTVPVLCSNYELRQLLSNVDEQQSQSSTLNSQESSSAPVVKFVNECIQRAIKENASDIHFEVNKQQFLVRYRVDGVLRTVDQPGIAQHAAILSRIKLMAGLDISEKRLPQDGRIRVRLSGLQVDIRVATTPTVYGENAVLRLLANEQHHTSQQAKELDMLPDQKAIIQDILLKKTGIFLITGPTGSGKTTSLYTLLGQLNDEQTKIITVEDPVEYQMKGLTQIQVNSEIGLTFASVLRSALRQDPDIMLIGEMRDKETAQIAIQSSLTGHFVLSTLHTNDAPSSFIRLKDIGIPDYLIKSTVVGIMAQRLVRRLCPHCRTPDMSGEVKAQQLGFAEVDQKWGELLPSAPVWYQAHGCEHCNDTGYHGRLAIFELLGWSAEETAELEMEDLHQVVEKQKMRTLKQDALLRAALGETTLDEVLRVVG</sequence>
<evidence type="ECO:0000313" key="6">
    <source>
        <dbReference type="Proteomes" id="UP000184608"/>
    </source>
</evidence>
<dbReference type="Pfam" id="PF05157">
    <property type="entry name" value="MshEN"/>
    <property type="match status" value="1"/>
</dbReference>
<evidence type="ECO:0000256" key="3">
    <source>
        <dbReference type="ARBA" id="ARBA00022840"/>
    </source>
</evidence>
<evidence type="ECO:0000313" key="5">
    <source>
        <dbReference type="EMBL" id="SHI21982.1"/>
    </source>
</evidence>
<dbReference type="EMBL" id="FQXZ01000027">
    <property type="protein sequence ID" value="SHI21982.1"/>
    <property type="molecule type" value="Genomic_DNA"/>
</dbReference>
<dbReference type="PANTHER" id="PTHR30258">
    <property type="entry name" value="TYPE II SECRETION SYSTEM PROTEIN GSPE-RELATED"/>
    <property type="match status" value="1"/>
</dbReference>
<dbReference type="InterPro" id="IPR027417">
    <property type="entry name" value="P-loop_NTPase"/>
</dbReference>
<evidence type="ECO:0000256" key="2">
    <source>
        <dbReference type="ARBA" id="ARBA00022741"/>
    </source>
</evidence>
<name>A0A1M5ZCS6_9VIBR</name>
<evidence type="ECO:0000256" key="1">
    <source>
        <dbReference type="ARBA" id="ARBA00006611"/>
    </source>
</evidence>
<dbReference type="AlphaFoldDB" id="A0A1M5ZCS6"/>
<gene>
    <name evidence="5" type="primary">gspE</name>
    <name evidence="5" type="ORF">VA7868_02567</name>
</gene>
<dbReference type="PANTHER" id="PTHR30258:SF2">
    <property type="entry name" value="COMG OPERON PROTEIN 1"/>
    <property type="match status" value="1"/>
</dbReference>
<feature type="domain" description="Bacterial type II secretion system protein E" evidence="4">
    <location>
        <begin position="370"/>
        <end position="384"/>
    </location>
</feature>
<dbReference type="GO" id="GO:0005524">
    <property type="term" value="F:ATP binding"/>
    <property type="evidence" value="ECO:0007669"/>
    <property type="project" value="UniProtKB-KW"/>
</dbReference>
<dbReference type="SMART" id="SM00382">
    <property type="entry name" value="AAA"/>
    <property type="match status" value="1"/>
</dbReference>
<keyword evidence="2" id="KW-0547">Nucleotide-binding</keyword>
<dbReference type="FunFam" id="3.30.450.90:FF:000001">
    <property type="entry name" value="Type II secretion system ATPase GspE"/>
    <property type="match status" value="1"/>
</dbReference>
<dbReference type="InterPro" id="IPR007831">
    <property type="entry name" value="T2SS_GspE_N"/>
</dbReference>
<proteinExistence type="inferred from homology"/>
<dbReference type="InterPro" id="IPR003593">
    <property type="entry name" value="AAA+_ATPase"/>
</dbReference>
<dbReference type="SUPFAM" id="SSF160246">
    <property type="entry name" value="EspE N-terminal domain-like"/>
    <property type="match status" value="1"/>
</dbReference>